<dbReference type="InterPro" id="IPR003489">
    <property type="entry name" value="RHF/RaiA"/>
</dbReference>
<sequence>MQIPLDVKFRNMDPSPAVEARIREKAEKLERFHDRIIGCTVVVEAPHRHHHKGKLYSVHIDISVPGKDLVVDRAKPANHSHEDVYVAVRDAFNAAVRRLEDHTQRMRGDVKTHNGTQRGGAAPLAE</sequence>
<dbReference type="STRING" id="1774969.AUC69_10975"/>
<dbReference type="SUPFAM" id="SSF69754">
    <property type="entry name" value="Ribosome binding protein Y (YfiA homologue)"/>
    <property type="match status" value="1"/>
</dbReference>
<evidence type="ECO:0000313" key="3">
    <source>
        <dbReference type="Proteomes" id="UP000094472"/>
    </source>
</evidence>
<dbReference type="CDD" id="cd00552">
    <property type="entry name" value="RaiA"/>
    <property type="match status" value="1"/>
</dbReference>
<dbReference type="OrthoDB" id="9782252at2"/>
<dbReference type="EMBL" id="LPWF01000025">
    <property type="protein sequence ID" value="ODR97625.1"/>
    <property type="molecule type" value="Genomic_DNA"/>
</dbReference>
<dbReference type="RefSeq" id="WP_069441718.1">
    <property type="nucleotide sequence ID" value="NZ_LPWF01000025.1"/>
</dbReference>
<dbReference type="Pfam" id="PF02482">
    <property type="entry name" value="Ribosomal_S30AE"/>
    <property type="match status" value="1"/>
</dbReference>
<evidence type="ECO:0000256" key="1">
    <source>
        <dbReference type="SAM" id="MobiDB-lite"/>
    </source>
</evidence>
<name>A0A1E3VVT3_9HYPH</name>
<accession>A0A1E3VVT3</accession>
<keyword evidence="3" id="KW-1185">Reference proteome</keyword>
<proteinExistence type="predicted"/>
<evidence type="ECO:0000313" key="2">
    <source>
        <dbReference type="EMBL" id="ODR97625.1"/>
    </source>
</evidence>
<dbReference type="InterPro" id="IPR036567">
    <property type="entry name" value="RHF-like"/>
</dbReference>
<reference evidence="2 3" key="1">
    <citation type="journal article" date="2016" name="Environ. Microbiol.">
        <title>New Methyloceanibacter diversity from North Sea sediments includes methanotroph containing solely the soluble methane monooxygenase.</title>
        <authorList>
            <person name="Vekeman B."/>
            <person name="Kerckhof F.M."/>
            <person name="Cremers G."/>
            <person name="de Vos P."/>
            <person name="Vandamme P."/>
            <person name="Boon N."/>
            <person name="Op den Camp H.J."/>
            <person name="Heylen K."/>
        </authorList>
    </citation>
    <scope>NUCLEOTIDE SEQUENCE [LARGE SCALE GENOMIC DNA]</scope>
    <source>
        <strain evidence="2 3">R-67175</strain>
    </source>
</reference>
<organism evidence="2 3">
    <name type="scientific">Methyloceanibacter superfactus</name>
    <dbReference type="NCBI Taxonomy" id="1774969"/>
    <lineage>
        <taxon>Bacteria</taxon>
        <taxon>Pseudomonadati</taxon>
        <taxon>Pseudomonadota</taxon>
        <taxon>Alphaproteobacteria</taxon>
        <taxon>Hyphomicrobiales</taxon>
        <taxon>Hyphomicrobiaceae</taxon>
        <taxon>Methyloceanibacter</taxon>
    </lineage>
</organism>
<feature type="compositionally biased region" description="Basic and acidic residues" evidence="1">
    <location>
        <begin position="103"/>
        <end position="112"/>
    </location>
</feature>
<dbReference type="Proteomes" id="UP000094472">
    <property type="component" value="Unassembled WGS sequence"/>
</dbReference>
<gene>
    <name evidence="2" type="ORF">AUC69_10975</name>
</gene>
<feature type="region of interest" description="Disordered" evidence="1">
    <location>
        <begin position="103"/>
        <end position="126"/>
    </location>
</feature>
<dbReference type="Gene3D" id="3.30.160.100">
    <property type="entry name" value="Ribosome hibernation promotion factor-like"/>
    <property type="match status" value="1"/>
</dbReference>
<dbReference type="AlphaFoldDB" id="A0A1E3VVT3"/>
<comment type="caution">
    <text evidence="2">The sequence shown here is derived from an EMBL/GenBank/DDBJ whole genome shotgun (WGS) entry which is preliminary data.</text>
</comment>
<protein>
    <submittedName>
        <fullName evidence="2">RNA polymerase subunit sigma-54</fullName>
    </submittedName>
</protein>